<evidence type="ECO:0000313" key="2">
    <source>
        <dbReference type="Proteomes" id="UP001341840"/>
    </source>
</evidence>
<accession>A0ABU6UW34</accession>
<protein>
    <submittedName>
        <fullName evidence="1">Uncharacterized protein</fullName>
    </submittedName>
</protein>
<sequence>MESQTKLVCDAWNASSSVTYTTLPCSVKVRTHHWPRGPQCVFKHAEPASIFLILSSYHLNSLFLLLQTLAHTQYSHPSSSSSSFLIIITKWLAKERVLQGNHPPELVGHLLAIKPHKKLRDSKPQLMRKGDRYSAKGR</sequence>
<dbReference type="Proteomes" id="UP001341840">
    <property type="component" value="Unassembled WGS sequence"/>
</dbReference>
<proteinExistence type="predicted"/>
<evidence type="ECO:0000313" key="1">
    <source>
        <dbReference type="EMBL" id="MED6164248.1"/>
    </source>
</evidence>
<keyword evidence="2" id="KW-1185">Reference proteome</keyword>
<gene>
    <name evidence="1" type="ORF">PIB30_087911</name>
</gene>
<dbReference type="EMBL" id="JASCZI010122399">
    <property type="protein sequence ID" value="MED6164248.1"/>
    <property type="molecule type" value="Genomic_DNA"/>
</dbReference>
<organism evidence="1 2">
    <name type="scientific">Stylosanthes scabra</name>
    <dbReference type="NCBI Taxonomy" id="79078"/>
    <lineage>
        <taxon>Eukaryota</taxon>
        <taxon>Viridiplantae</taxon>
        <taxon>Streptophyta</taxon>
        <taxon>Embryophyta</taxon>
        <taxon>Tracheophyta</taxon>
        <taxon>Spermatophyta</taxon>
        <taxon>Magnoliopsida</taxon>
        <taxon>eudicotyledons</taxon>
        <taxon>Gunneridae</taxon>
        <taxon>Pentapetalae</taxon>
        <taxon>rosids</taxon>
        <taxon>fabids</taxon>
        <taxon>Fabales</taxon>
        <taxon>Fabaceae</taxon>
        <taxon>Papilionoideae</taxon>
        <taxon>50 kb inversion clade</taxon>
        <taxon>dalbergioids sensu lato</taxon>
        <taxon>Dalbergieae</taxon>
        <taxon>Pterocarpus clade</taxon>
        <taxon>Stylosanthes</taxon>
    </lineage>
</organism>
<name>A0ABU6UW34_9FABA</name>
<reference evidence="1 2" key="1">
    <citation type="journal article" date="2023" name="Plants (Basel)">
        <title>Bridging the Gap: Combining Genomics and Transcriptomics Approaches to Understand Stylosanthes scabra, an Orphan Legume from the Brazilian Caatinga.</title>
        <authorList>
            <person name="Ferreira-Neto J.R.C."/>
            <person name="da Silva M.D."/>
            <person name="Binneck E."/>
            <person name="de Melo N.F."/>
            <person name="da Silva R.H."/>
            <person name="de Melo A.L.T.M."/>
            <person name="Pandolfi V."/>
            <person name="Bustamante F.O."/>
            <person name="Brasileiro-Vidal A.C."/>
            <person name="Benko-Iseppon A.M."/>
        </authorList>
    </citation>
    <scope>NUCLEOTIDE SEQUENCE [LARGE SCALE GENOMIC DNA]</scope>
    <source>
        <tissue evidence="1">Leaves</tissue>
    </source>
</reference>
<comment type="caution">
    <text evidence="1">The sequence shown here is derived from an EMBL/GenBank/DDBJ whole genome shotgun (WGS) entry which is preliminary data.</text>
</comment>